<keyword evidence="4" id="KW-0411">Iron-sulfur</keyword>
<feature type="domain" description="Radical SAM core" evidence="5">
    <location>
        <begin position="5"/>
        <end position="210"/>
    </location>
</feature>
<evidence type="ECO:0000259" key="5">
    <source>
        <dbReference type="PROSITE" id="PS51918"/>
    </source>
</evidence>
<reference evidence="6 7" key="1">
    <citation type="submission" date="2022-10" db="EMBL/GenBank/DDBJ databases">
        <title>The complete genomes of actinobacterial strains from the NBC collection.</title>
        <authorList>
            <person name="Joergensen T.S."/>
            <person name="Alvarez Arevalo M."/>
            <person name="Sterndorff E.B."/>
            <person name="Faurdal D."/>
            <person name="Vuksanovic O."/>
            <person name="Mourched A.-S."/>
            <person name="Charusanti P."/>
            <person name="Shaw S."/>
            <person name="Blin K."/>
            <person name="Weber T."/>
        </authorList>
    </citation>
    <scope>NUCLEOTIDE SEQUENCE [LARGE SCALE GENOMIC DNA]</scope>
    <source>
        <strain evidence="6 7">NBC_00156</strain>
    </source>
</reference>
<dbReference type="InterPro" id="IPR050377">
    <property type="entry name" value="Radical_SAM_PqqE_MftC-like"/>
</dbReference>
<dbReference type="PANTHER" id="PTHR11228:SF7">
    <property type="entry name" value="PQQA PEPTIDE CYCLASE"/>
    <property type="match status" value="1"/>
</dbReference>
<evidence type="ECO:0000313" key="7">
    <source>
        <dbReference type="Proteomes" id="UP001622557"/>
    </source>
</evidence>
<proteinExistence type="predicted"/>
<dbReference type="PROSITE" id="PS51918">
    <property type="entry name" value="RADICAL_SAM"/>
    <property type="match status" value="1"/>
</dbReference>
<dbReference type="Pfam" id="PF04055">
    <property type="entry name" value="Radical_SAM"/>
    <property type="match status" value="1"/>
</dbReference>
<dbReference type="EMBL" id="CP108164">
    <property type="protein sequence ID" value="WTQ85358.1"/>
    <property type="molecule type" value="Genomic_DNA"/>
</dbReference>
<dbReference type="InterPro" id="IPR058240">
    <property type="entry name" value="rSAM_sf"/>
</dbReference>
<organism evidence="6 7">
    <name type="scientific">Streptomyces achromogenes</name>
    <dbReference type="NCBI Taxonomy" id="67255"/>
    <lineage>
        <taxon>Bacteria</taxon>
        <taxon>Bacillati</taxon>
        <taxon>Actinomycetota</taxon>
        <taxon>Actinomycetes</taxon>
        <taxon>Kitasatosporales</taxon>
        <taxon>Streptomycetaceae</taxon>
        <taxon>Streptomyces</taxon>
    </lineage>
</organism>
<accession>A0ABZ1KZA1</accession>
<evidence type="ECO:0000256" key="1">
    <source>
        <dbReference type="ARBA" id="ARBA00022691"/>
    </source>
</evidence>
<keyword evidence="2" id="KW-0479">Metal-binding</keyword>
<evidence type="ECO:0000256" key="2">
    <source>
        <dbReference type="ARBA" id="ARBA00022723"/>
    </source>
</evidence>
<evidence type="ECO:0000313" key="6">
    <source>
        <dbReference type="EMBL" id="WTQ85358.1"/>
    </source>
</evidence>
<dbReference type="SUPFAM" id="SSF102114">
    <property type="entry name" value="Radical SAM enzymes"/>
    <property type="match status" value="1"/>
</dbReference>
<dbReference type="Gene3D" id="3.20.20.70">
    <property type="entry name" value="Aldolase class I"/>
    <property type="match status" value="1"/>
</dbReference>
<dbReference type="SMART" id="SM00729">
    <property type="entry name" value="Elp3"/>
    <property type="match status" value="1"/>
</dbReference>
<gene>
    <name evidence="6" type="ORF">OG350_35910</name>
</gene>
<evidence type="ECO:0000256" key="4">
    <source>
        <dbReference type="ARBA" id="ARBA00023014"/>
    </source>
</evidence>
<dbReference type="SFLD" id="SFLDG01067">
    <property type="entry name" value="SPASM/twitch_domain_containing"/>
    <property type="match status" value="1"/>
</dbReference>
<dbReference type="RefSeq" id="WP_405453829.1">
    <property type="nucleotide sequence ID" value="NZ_CP108164.1"/>
</dbReference>
<keyword evidence="7" id="KW-1185">Reference proteome</keyword>
<dbReference type="SFLD" id="SFLDS00029">
    <property type="entry name" value="Radical_SAM"/>
    <property type="match status" value="1"/>
</dbReference>
<dbReference type="InterPro" id="IPR006638">
    <property type="entry name" value="Elp3/MiaA/NifB-like_rSAM"/>
</dbReference>
<dbReference type="InterPro" id="IPR013785">
    <property type="entry name" value="Aldolase_TIM"/>
</dbReference>
<dbReference type="PANTHER" id="PTHR11228">
    <property type="entry name" value="RADICAL SAM DOMAIN PROTEIN"/>
    <property type="match status" value="1"/>
</dbReference>
<keyword evidence="1" id="KW-0949">S-adenosyl-L-methionine</keyword>
<dbReference type="SFLD" id="SFLDG01386">
    <property type="entry name" value="main_SPASM_domain-containing"/>
    <property type="match status" value="1"/>
</dbReference>
<dbReference type="Proteomes" id="UP001622557">
    <property type="component" value="Chromosome"/>
</dbReference>
<evidence type="ECO:0000256" key="3">
    <source>
        <dbReference type="ARBA" id="ARBA00023004"/>
    </source>
</evidence>
<dbReference type="InterPro" id="IPR007197">
    <property type="entry name" value="rSAM"/>
</dbReference>
<keyword evidence="3" id="KW-0408">Iron</keyword>
<protein>
    <submittedName>
        <fullName evidence="6">Radical SAM protein</fullName>
    </submittedName>
</protein>
<sequence length="656" mass="71720">MATAPTRFRHARLYLTFRCNSRCGYCNVWQDPVFDGHRELTADGLRRCLDELADLGVTYLDITGGEPSLHRELVTAVRHARDLGMTVELTTNAIRFAPLATEIVPYVDTLNISLDTLSAERYHRIRGTDTLDRTVALVEDLRAEGADNLKLICVVTDRNADEVEDVVAYAQRHRVTVYLAPMFSYFAAQSEVRPAGSVRMLKLAAVNGRSAAATATEAPARAPSTVLLRRVAEQRYAPYTMVNLAFLHHLRTLSPASVTACGANSRILTVGPDGRVMLPCYHEWDASLPWERPYRELVRDPELVRVRDEEVGHRPACRTCAVFPYLGLPMSHRLTTPFLLQAFSREVDRLKPYAAALTPERRAALLERSDALLAELERVSAPLRAGEHLDVLYHFEAAGTGVRTGLAREPVRVEELLADHAYDDCWQVQRTPHRVVRLLYSEILPALAALAGDRRGPARGPALALDVLDVHLDCWRVLLALLPGGEAPDLTVRRRLADWCARAGQVLVGRPAASALALLASLSALPAAEIASWGSPRGHAEEPLVVKLLCSLAGPERRAELAPLFAPEFTPALTGEPVAGLVPVPDAGLPAASERVPMPEEARAGHGLERFVAALRGADTGALRTALRRWTAAADPVTAPDIARRLLLAELGAGPR</sequence>
<name>A0ABZ1KZA1_STRAH</name>
<dbReference type="GeneID" id="97285944"/>
<dbReference type="CDD" id="cd01335">
    <property type="entry name" value="Radical_SAM"/>
    <property type="match status" value="1"/>
</dbReference>